<feature type="compositionally biased region" description="Basic and acidic residues" evidence="1">
    <location>
        <begin position="57"/>
        <end position="69"/>
    </location>
</feature>
<evidence type="ECO:0000313" key="3">
    <source>
        <dbReference type="Proteomes" id="UP000594638"/>
    </source>
</evidence>
<feature type="region of interest" description="Disordered" evidence="1">
    <location>
        <begin position="57"/>
        <end position="107"/>
    </location>
</feature>
<accession>A0A8S0PHN7</accession>
<evidence type="ECO:0000256" key="1">
    <source>
        <dbReference type="SAM" id="MobiDB-lite"/>
    </source>
</evidence>
<sequence length="107" mass="12135">MNSADNEKPVLSSDHKDGAAIWCIGLVKVQNQGTTMLGVPTFPLLKCLGVPFWFKEEDNPPEHEDRLIGDEVVEEDRLEDNPEEESSQAELEHDSEAEQIEKWWSIS</sequence>
<proteinExistence type="predicted"/>
<gene>
    <name evidence="2" type="ORF">OLEA9_A066565</name>
</gene>
<reference evidence="2 3" key="1">
    <citation type="submission" date="2019-12" db="EMBL/GenBank/DDBJ databases">
        <authorList>
            <person name="Alioto T."/>
            <person name="Alioto T."/>
            <person name="Gomez Garrido J."/>
        </authorList>
    </citation>
    <scope>NUCLEOTIDE SEQUENCE [LARGE SCALE GENOMIC DNA]</scope>
</reference>
<dbReference type="AlphaFoldDB" id="A0A8S0PHN7"/>
<comment type="caution">
    <text evidence="2">The sequence shown here is derived from an EMBL/GenBank/DDBJ whole genome shotgun (WGS) entry which is preliminary data.</text>
</comment>
<feature type="compositionally biased region" description="Basic and acidic residues" evidence="1">
    <location>
        <begin position="90"/>
        <end position="101"/>
    </location>
</feature>
<evidence type="ECO:0000313" key="2">
    <source>
        <dbReference type="EMBL" id="CAA2948330.1"/>
    </source>
</evidence>
<protein>
    <submittedName>
        <fullName evidence="2">Uncharacterized protein</fullName>
    </submittedName>
</protein>
<name>A0A8S0PHN7_OLEEU</name>
<keyword evidence="3" id="KW-1185">Reference proteome</keyword>
<feature type="compositionally biased region" description="Acidic residues" evidence="1">
    <location>
        <begin position="71"/>
        <end position="89"/>
    </location>
</feature>
<dbReference type="Gramene" id="OE9A066565T1">
    <property type="protein sequence ID" value="OE9A066565C1"/>
    <property type="gene ID" value="OE9A066565"/>
</dbReference>
<dbReference type="EMBL" id="CACTIH010000069">
    <property type="protein sequence ID" value="CAA2948330.1"/>
    <property type="molecule type" value="Genomic_DNA"/>
</dbReference>
<organism evidence="2 3">
    <name type="scientific">Olea europaea subsp. europaea</name>
    <dbReference type="NCBI Taxonomy" id="158383"/>
    <lineage>
        <taxon>Eukaryota</taxon>
        <taxon>Viridiplantae</taxon>
        <taxon>Streptophyta</taxon>
        <taxon>Embryophyta</taxon>
        <taxon>Tracheophyta</taxon>
        <taxon>Spermatophyta</taxon>
        <taxon>Magnoliopsida</taxon>
        <taxon>eudicotyledons</taxon>
        <taxon>Gunneridae</taxon>
        <taxon>Pentapetalae</taxon>
        <taxon>asterids</taxon>
        <taxon>lamiids</taxon>
        <taxon>Lamiales</taxon>
        <taxon>Oleaceae</taxon>
        <taxon>Oleeae</taxon>
        <taxon>Olea</taxon>
    </lineage>
</organism>
<dbReference type="Proteomes" id="UP000594638">
    <property type="component" value="Unassembled WGS sequence"/>
</dbReference>